<comment type="similarity">
    <text evidence="8">Belongs to the PpiD chaperone family.</text>
</comment>
<keyword evidence="15" id="KW-1185">Reference proteome</keyword>
<comment type="subcellular location">
    <subcellularLocation>
        <location evidence="1">Cell inner membrane</location>
        <topology evidence="1">Single-pass type II membrane protein</topology>
        <orientation evidence="1">Periplasmic side</orientation>
    </subcellularLocation>
</comment>
<protein>
    <recommendedName>
        <fullName evidence="9">Periplasmic chaperone PpiD</fullName>
    </recommendedName>
    <alternativeName>
        <fullName evidence="10">Periplasmic folding chaperone</fullName>
    </alternativeName>
</protein>
<evidence type="ECO:0000256" key="11">
    <source>
        <dbReference type="PROSITE-ProRule" id="PRU00278"/>
    </source>
</evidence>
<evidence type="ECO:0000313" key="15">
    <source>
        <dbReference type="Proteomes" id="UP001556709"/>
    </source>
</evidence>
<dbReference type="Gene3D" id="3.10.50.40">
    <property type="match status" value="1"/>
</dbReference>
<evidence type="ECO:0000256" key="12">
    <source>
        <dbReference type="SAM" id="Phobius"/>
    </source>
</evidence>
<keyword evidence="2" id="KW-1003">Cell membrane</keyword>
<dbReference type="InterPro" id="IPR052029">
    <property type="entry name" value="PpiD_chaperone"/>
</dbReference>
<dbReference type="PROSITE" id="PS01096">
    <property type="entry name" value="PPIC_PPIASE_1"/>
    <property type="match status" value="1"/>
</dbReference>
<dbReference type="Proteomes" id="UP001556709">
    <property type="component" value="Unassembled WGS sequence"/>
</dbReference>
<dbReference type="Pfam" id="PF13624">
    <property type="entry name" value="SurA_N_3"/>
    <property type="match status" value="1"/>
</dbReference>
<keyword evidence="11" id="KW-0697">Rotamase</keyword>
<evidence type="ECO:0000256" key="2">
    <source>
        <dbReference type="ARBA" id="ARBA00022475"/>
    </source>
</evidence>
<proteinExistence type="inferred from homology"/>
<keyword evidence="5 12" id="KW-1133">Transmembrane helix</keyword>
<dbReference type="PANTHER" id="PTHR47529">
    <property type="entry name" value="PEPTIDYL-PROLYL CIS-TRANS ISOMERASE D"/>
    <property type="match status" value="1"/>
</dbReference>
<feature type="domain" description="PpiC" evidence="13">
    <location>
        <begin position="266"/>
        <end position="368"/>
    </location>
</feature>
<evidence type="ECO:0000259" key="13">
    <source>
        <dbReference type="PROSITE" id="PS50198"/>
    </source>
</evidence>
<evidence type="ECO:0000256" key="7">
    <source>
        <dbReference type="ARBA" id="ARBA00023186"/>
    </source>
</evidence>
<accession>A0ABV3TBG6</accession>
<dbReference type="InterPro" id="IPR046357">
    <property type="entry name" value="PPIase_dom_sf"/>
</dbReference>
<keyword evidence="3" id="KW-0997">Cell inner membrane</keyword>
<reference evidence="14 15" key="1">
    <citation type="submission" date="2024-02" db="EMBL/GenBank/DDBJ databases">
        <title>New especies of Spiribacter isolated from saline water.</title>
        <authorList>
            <person name="Leon M.J."/>
            <person name="De La Haba R."/>
            <person name="Sanchez-Porro C."/>
            <person name="Ventosa A."/>
        </authorList>
    </citation>
    <scope>NUCLEOTIDE SEQUENCE [LARGE SCALE GENOMIC DNA]</scope>
    <source>
        <strain evidence="15">ag22IC6-390</strain>
    </source>
</reference>
<dbReference type="PROSITE" id="PS50198">
    <property type="entry name" value="PPIC_PPIASE_2"/>
    <property type="match status" value="1"/>
</dbReference>
<evidence type="ECO:0000256" key="5">
    <source>
        <dbReference type="ARBA" id="ARBA00022989"/>
    </source>
</evidence>
<keyword evidence="11" id="KW-0413">Isomerase</keyword>
<dbReference type="InterPro" id="IPR023058">
    <property type="entry name" value="PPIase_PpiC_CS"/>
</dbReference>
<evidence type="ECO:0000256" key="1">
    <source>
        <dbReference type="ARBA" id="ARBA00004382"/>
    </source>
</evidence>
<feature type="transmembrane region" description="Helical" evidence="12">
    <location>
        <begin position="12"/>
        <end position="34"/>
    </location>
</feature>
<dbReference type="InterPro" id="IPR000297">
    <property type="entry name" value="PPIase_PpiC"/>
</dbReference>
<keyword evidence="4 12" id="KW-0812">Transmembrane</keyword>
<dbReference type="InterPro" id="IPR027304">
    <property type="entry name" value="Trigger_fact/SurA_dom_sf"/>
</dbReference>
<name>A0ABV3TBG6_9GAMM</name>
<comment type="caution">
    <text evidence="14">The sequence shown here is derived from an EMBL/GenBank/DDBJ whole genome shotgun (WGS) entry which is preliminary data.</text>
</comment>
<evidence type="ECO:0000256" key="10">
    <source>
        <dbReference type="ARBA" id="ARBA00042775"/>
    </source>
</evidence>
<evidence type="ECO:0000313" key="14">
    <source>
        <dbReference type="EMBL" id="MEX0468971.1"/>
    </source>
</evidence>
<dbReference type="PANTHER" id="PTHR47529:SF1">
    <property type="entry name" value="PERIPLASMIC CHAPERONE PPID"/>
    <property type="match status" value="1"/>
</dbReference>
<keyword evidence="6 12" id="KW-0472">Membrane</keyword>
<evidence type="ECO:0000256" key="4">
    <source>
        <dbReference type="ARBA" id="ARBA00022692"/>
    </source>
</evidence>
<sequence length="638" mass="70432">MLQSIRDRMGIGLAISVLVLLVVPFVISSLYGYVSGGGGPQTVAEVNGEEISRSQLDQAFQQRQAELRRMLGDQFDPALFDNDQLRRETLQQLIDRQVLLGYVRANGLRVSDKDVADAVRSQEIFQVDGAFSADRYRRVLQQNGLTPERYEGQLRRDLALSLLQRSLRASSFTPDPALDRVIALQRQRRELRWVTLSLDRYRDRVSVTEADLEAHYEANPDRYRQPEQVQLRYVALDPAVLAESISVDEQAINDRYAERQAQVQAESSRAIRHVLVAVDAEADAAAVEAAREAAMAARERILAGESFAQVAEAVSDDTGSAANGGSLGVLERTDVVDGFAEAAWALDPGEISEPVRTQFGFHIIEVTDIQAAELAPLAERRDSIRDEIARERAERQVFELGNELETLAFENPQRLTPAAEALGVEVKQSGWIPREGTEEGIGAQSAVLEAAFSEGVLERRENSDLLELSQGRYAVIRVEDYKPAALQPLEQVRDSVRAAVVEEKAEAQARADAQRIREALSAGRSMQAAADEVEAASVNGPRWSRRNDRELPAGVREAGFRLAADAAGQGVSRMARTVDGWAVVTVEAVENGDPQSLSAEQREQLRRSLNDLDGQVSMRAVRAALREAAEVRVYEDNI</sequence>
<evidence type="ECO:0000256" key="3">
    <source>
        <dbReference type="ARBA" id="ARBA00022519"/>
    </source>
</evidence>
<organism evidence="14 15">
    <name type="scientific">Spiribacter pallidus</name>
    <dbReference type="NCBI Taxonomy" id="1987936"/>
    <lineage>
        <taxon>Bacteria</taxon>
        <taxon>Pseudomonadati</taxon>
        <taxon>Pseudomonadota</taxon>
        <taxon>Gammaproteobacteria</taxon>
        <taxon>Chromatiales</taxon>
        <taxon>Ectothiorhodospiraceae</taxon>
        <taxon>Spiribacter</taxon>
    </lineage>
</organism>
<evidence type="ECO:0000256" key="8">
    <source>
        <dbReference type="ARBA" id="ARBA00038408"/>
    </source>
</evidence>
<dbReference type="SUPFAM" id="SSF109998">
    <property type="entry name" value="Triger factor/SurA peptide-binding domain-like"/>
    <property type="match status" value="1"/>
</dbReference>
<gene>
    <name evidence="14" type="ORF">V6X73_04435</name>
</gene>
<evidence type="ECO:0000256" key="9">
    <source>
        <dbReference type="ARBA" id="ARBA00040743"/>
    </source>
</evidence>
<dbReference type="Pfam" id="PF00639">
    <property type="entry name" value="Rotamase"/>
    <property type="match status" value="1"/>
</dbReference>
<dbReference type="SUPFAM" id="SSF54534">
    <property type="entry name" value="FKBP-like"/>
    <property type="match status" value="1"/>
</dbReference>
<keyword evidence="7" id="KW-0143">Chaperone</keyword>
<dbReference type="EMBL" id="JBAKFM010000002">
    <property type="protein sequence ID" value="MEX0468971.1"/>
    <property type="molecule type" value="Genomic_DNA"/>
</dbReference>
<dbReference type="Gene3D" id="1.10.4030.10">
    <property type="entry name" value="Porin chaperone SurA, peptide-binding domain"/>
    <property type="match status" value="1"/>
</dbReference>
<evidence type="ECO:0000256" key="6">
    <source>
        <dbReference type="ARBA" id="ARBA00023136"/>
    </source>
</evidence>
<dbReference type="RefSeq" id="WP_367958808.1">
    <property type="nucleotide sequence ID" value="NZ_JBAKFK010000002.1"/>
</dbReference>